<dbReference type="RefSeq" id="WP_248441474.1">
    <property type="nucleotide sequence ID" value="NZ_JARBFT010000035.1"/>
</dbReference>
<sequence>MKGIKDALSSDAKALDVFFEEIIETGFLKNTQHDCLEIYPQILAGELAFRPALFLDFDPDYDKELVAFRVSTDDFQKYKDLYKDISEVLSRQLILVAGINNIIHRKDHNKFKDIGKTTPKSLNDFADLPYGFKVAHLDECWYEIGEDAINNQLRNSIAHVKAEYDDVSQIITYYPKKEGIKQEKAESIYFIDFMRKILISYREMHRLHQLIKCMFNYEYLMRKKAA</sequence>
<evidence type="ECO:0008006" key="3">
    <source>
        <dbReference type="Google" id="ProtNLM"/>
    </source>
</evidence>
<organism evidence="1 2">
    <name type="scientific">Vibrio chanodichtyis</name>
    <dbReference type="NCBI Taxonomy" id="3027932"/>
    <lineage>
        <taxon>Bacteria</taxon>
        <taxon>Pseudomonadati</taxon>
        <taxon>Pseudomonadota</taxon>
        <taxon>Gammaproteobacteria</taxon>
        <taxon>Vibrionales</taxon>
        <taxon>Vibrionaceae</taxon>
        <taxon>Vibrio</taxon>
    </lineage>
</organism>
<gene>
    <name evidence="1" type="ORF">PUN32_13965</name>
</gene>
<proteinExistence type="predicted"/>
<dbReference type="EMBL" id="JARBFT010000035">
    <property type="protein sequence ID" value="MDE1516091.1"/>
    <property type="molecule type" value="Genomic_DNA"/>
</dbReference>
<keyword evidence="2" id="KW-1185">Reference proteome</keyword>
<reference evidence="1 2" key="1">
    <citation type="submission" date="2023-02" db="EMBL/GenBank/DDBJ databases">
        <title>Vibrio intestini sp. nov., a close relative of Vibrio cholerae isolated from the intestine of Healthy Culter dabryi.</title>
        <authorList>
            <person name="Wu N."/>
        </authorList>
    </citation>
    <scope>NUCLEOTIDE SEQUENCE [LARGE SCALE GENOMIC DNA]</scope>
    <source>
        <strain evidence="1 2">DSL-7</strain>
    </source>
</reference>
<evidence type="ECO:0000313" key="1">
    <source>
        <dbReference type="EMBL" id="MDE1516091.1"/>
    </source>
</evidence>
<evidence type="ECO:0000313" key="2">
    <source>
        <dbReference type="Proteomes" id="UP001216189"/>
    </source>
</evidence>
<dbReference type="Proteomes" id="UP001216189">
    <property type="component" value="Unassembled WGS sequence"/>
</dbReference>
<comment type="caution">
    <text evidence="1">The sequence shown here is derived from an EMBL/GenBank/DDBJ whole genome shotgun (WGS) entry which is preliminary data.</text>
</comment>
<name>A0ABT5V3V6_9VIBR</name>
<accession>A0ABT5V3V6</accession>
<protein>
    <recommendedName>
        <fullName evidence="3">LA2681-like HEPN domain-containing protein</fullName>
    </recommendedName>
</protein>